<protein>
    <submittedName>
        <fullName evidence="3">DsbA family oxidoreductase</fullName>
    </submittedName>
</protein>
<dbReference type="Proteomes" id="UP000614490">
    <property type="component" value="Unassembled WGS sequence"/>
</dbReference>
<keyword evidence="4" id="KW-1185">Reference proteome</keyword>
<feature type="region of interest" description="Disordered" evidence="1">
    <location>
        <begin position="211"/>
        <end position="241"/>
    </location>
</feature>
<dbReference type="GO" id="GO:0016491">
    <property type="term" value="F:oxidoreductase activity"/>
    <property type="evidence" value="ECO:0007669"/>
    <property type="project" value="InterPro"/>
</dbReference>
<sequence length="241" mass="27348">MRIEIWSDFVCPFCYIGKRRLEEALEQFPQKDQVEVVYKSFELDPNAERNKEANMHEKLSKKYGRTLDEAREMTRNMTEQAAMSGLDFHFDTMIPTNTLDAHRVSKFAETKGLGKEITERFLKAVLTDSKDIGDHETLMDLSSEIGLERAEVKSVLDGEDYTDAVRSEEQEAHQIGVQGVPFFVINRKYAVSGAQPTEIFVQGLEKAFEEEQKSSPFEDLSTNQDAACTEDGCEVPSGDKQ</sequence>
<evidence type="ECO:0000256" key="1">
    <source>
        <dbReference type="SAM" id="MobiDB-lite"/>
    </source>
</evidence>
<comment type="caution">
    <text evidence="3">The sequence shown here is derived from an EMBL/GenBank/DDBJ whole genome shotgun (WGS) entry which is preliminary data.</text>
</comment>
<dbReference type="AlphaFoldDB" id="A0A931HWF5"/>
<proteinExistence type="predicted"/>
<dbReference type="Pfam" id="PF01323">
    <property type="entry name" value="DSBA"/>
    <property type="match status" value="1"/>
</dbReference>
<gene>
    <name evidence="3" type="ORF">H0267_10595</name>
</gene>
<dbReference type="EMBL" id="JADZSC010000002">
    <property type="protein sequence ID" value="MBH0230663.1"/>
    <property type="molecule type" value="Genomic_DNA"/>
</dbReference>
<dbReference type="InterPro" id="IPR001853">
    <property type="entry name" value="DSBA-like_thioredoxin_dom"/>
</dbReference>
<organism evidence="3 4">
    <name type="scientific">Halobacillus yeomjeoni</name>
    <dbReference type="NCBI Taxonomy" id="311194"/>
    <lineage>
        <taxon>Bacteria</taxon>
        <taxon>Bacillati</taxon>
        <taxon>Bacillota</taxon>
        <taxon>Bacilli</taxon>
        <taxon>Bacillales</taxon>
        <taxon>Bacillaceae</taxon>
        <taxon>Halobacillus</taxon>
    </lineage>
</organism>
<feature type="domain" description="DSBA-like thioredoxin" evidence="2">
    <location>
        <begin position="3"/>
        <end position="202"/>
    </location>
</feature>
<evidence type="ECO:0000313" key="3">
    <source>
        <dbReference type="EMBL" id="MBH0230663.1"/>
    </source>
</evidence>
<dbReference type="PANTHER" id="PTHR13887">
    <property type="entry name" value="GLUTATHIONE S-TRANSFERASE KAPPA"/>
    <property type="match status" value="1"/>
</dbReference>
<dbReference type="InterPro" id="IPR036249">
    <property type="entry name" value="Thioredoxin-like_sf"/>
</dbReference>
<reference evidence="3 4" key="1">
    <citation type="journal article" date="2005" name="Int. J. Syst. Evol. Microbiol.">
        <title>Halobacillus yeomjeoni sp. nov., isolated from a marine solar saltern in Korea.</title>
        <authorList>
            <person name="Yoon J.H."/>
            <person name="Kang S.J."/>
            <person name="Lee C.H."/>
            <person name="Oh H.W."/>
            <person name="Oh T.K."/>
        </authorList>
    </citation>
    <scope>NUCLEOTIDE SEQUENCE [LARGE SCALE GENOMIC DNA]</scope>
    <source>
        <strain evidence="3 4">KCTC 3957</strain>
    </source>
</reference>
<dbReference type="RefSeq" id="WP_197317283.1">
    <property type="nucleotide sequence ID" value="NZ_JADZSC010000002.1"/>
</dbReference>
<name>A0A931HWF5_9BACI</name>
<dbReference type="Gene3D" id="3.40.30.10">
    <property type="entry name" value="Glutaredoxin"/>
    <property type="match status" value="1"/>
</dbReference>
<evidence type="ECO:0000313" key="4">
    <source>
        <dbReference type="Proteomes" id="UP000614490"/>
    </source>
</evidence>
<dbReference type="SUPFAM" id="SSF52833">
    <property type="entry name" value="Thioredoxin-like"/>
    <property type="match status" value="1"/>
</dbReference>
<evidence type="ECO:0000259" key="2">
    <source>
        <dbReference type="Pfam" id="PF01323"/>
    </source>
</evidence>
<dbReference type="CDD" id="cd03024">
    <property type="entry name" value="DsbA_FrnE"/>
    <property type="match status" value="1"/>
</dbReference>
<dbReference type="PANTHER" id="PTHR13887:SF41">
    <property type="entry name" value="THIOREDOXIN SUPERFAMILY PROTEIN"/>
    <property type="match status" value="1"/>
</dbReference>
<accession>A0A931HWF5</accession>